<dbReference type="GO" id="GO:0003676">
    <property type="term" value="F:nucleic acid binding"/>
    <property type="evidence" value="ECO:0007669"/>
    <property type="project" value="InterPro"/>
</dbReference>
<dbReference type="Proteomes" id="UP000017984">
    <property type="component" value="Chromosome"/>
</dbReference>
<reference evidence="2 3" key="1">
    <citation type="journal article" date="2014" name="Genome Announc.">
        <title>Draft Genome Sequence of Streptomyces roseochromogenes subsp. oscitans DS 12.976, Producer of the Aminocoumarin Antibiotic Clorobiocin.</title>
        <authorList>
            <person name="Ruckert C."/>
            <person name="Kalinowski J."/>
            <person name="Heide L."/>
            <person name="Apel A.K."/>
        </authorList>
    </citation>
    <scope>NUCLEOTIDE SEQUENCE [LARGE SCALE GENOMIC DNA]</scope>
    <source>
        <strain evidence="2 3">DS 12.976</strain>
    </source>
</reference>
<gene>
    <name evidence="2" type="ORF">M878_00565</name>
</gene>
<keyword evidence="3" id="KW-1185">Reference proteome</keyword>
<feature type="domain" description="Tc1-like transposase DDE" evidence="1">
    <location>
        <begin position="8"/>
        <end position="137"/>
    </location>
</feature>
<dbReference type="STRING" id="1352936.M878_00565"/>
<protein>
    <recommendedName>
        <fullName evidence="1">Tc1-like transposase DDE domain-containing protein</fullName>
    </recommendedName>
</protein>
<evidence type="ECO:0000313" key="3">
    <source>
        <dbReference type="Proteomes" id="UP000017984"/>
    </source>
</evidence>
<dbReference type="InterPro" id="IPR038717">
    <property type="entry name" value="Tc1-like_DDE_dom"/>
</dbReference>
<organism evidence="2 3">
    <name type="scientific">Streptomyces roseochromogenus subsp. oscitans DS 12.976</name>
    <dbReference type="NCBI Taxonomy" id="1352936"/>
    <lineage>
        <taxon>Bacteria</taxon>
        <taxon>Bacillati</taxon>
        <taxon>Actinomycetota</taxon>
        <taxon>Actinomycetes</taxon>
        <taxon>Kitasatosporales</taxon>
        <taxon>Streptomycetaceae</taxon>
        <taxon>Streptomyces</taxon>
    </lineage>
</organism>
<evidence type="ECO:0000313" key="2">
    <source>
        <dbReference type="EMBL" id="EST36768.1"/>
    </source>
</evidence>
<accession>V6KXN1</accession>
<name>V6KXN1_STRRC</name>
<comment type="caution">
    <text evidence="2">The sequence shown here is derived from an EMBL/GenBank/DDBJ whole genome shotgun (WGS) entry which is preliminary data.</text>
</comment>
<dbReference type="Pfam" id="PF13358">
    <property type="entry name" value="DDE_3"/>
    <property type="match status" value="1"/>
</dbReference>
<dbReference type="Gene3D" id="3.30.420.10">
    <property type="entry name" value="Ribonuclease H-like superfamily/Ribonuclease H"/>
    <property type="match status" value="1"/>
</dbReference>
<dbReference type="InterPro" id="IPR036397">
    <property type="entry name" value="RNaseH_sf"/>
</dbReference>
<sequence length="138" mass="15763">MRDQDAWLCFADEAGQLLRPPKACTWSRRGRPPLVRVRASGSGRISLAGLVCRKADQRTRLVFRMLVHHGRKGEKKGFRERDFAALLDAAHQQLGGNIVLVWDNYSHHVDAAMRELIGKRPWLTVFRFPTYSPDLNQA</sequence>
<dbReference type="AlphaFoldDB" id="V6KXN1"/>
<dbReference type="EMBL" id="AWQX01000005">
    <property type="protein sequence ID" value="EST36768.1"/>
    <property type="molecule type" value="Genomic_DNA"/>
</dbReference>
<proteinExistence type="predicted"/>
<evidence type="ECO:0000259" key="1">
    <source>
        <dbReference type="Pfam" id="PF13358"/>
    </source>
</evidence>
<dbReference type="HOGENOM" id="CLU_1854141_0_0_11"/>
<dbReference type="PATRIC" id="fig|1352936.5.peg.139"/>